<gene>
    <name evidence="3" type="ORF">H7348_02520</name>
    <name evidence="4" type="ORF">IAU68_10675</name>
</gene>
<accession>A0A7H0JYI0</accession>
<evidence type="ECO:0000313" key="6">
    <source>
        <dbReference type="Proteomes" id="UP000642876"/>
    </source>
</evidence>
<evidence type="ECO:0000313" key="3">
    <source>
        <dbReference type="EMBL" id="MBC3178196.1"/>
    </source>
</evidence>
<proteinExistence type="predicted"/>
<feature type="transmembrane region" description="Helical" evidence="2">
    <location>
        <begin position="30"/>
        <end position="47"/>
    </location>
</feature>
<dbReference type="Proteomes" id="UP000516235">
    <property type="component" value="Chromosome"/>
</dbReference>
<dbReference type="EMBL" id="JACMYE010000002">
    <property type="protein sequence ID" value="MBC3178196.1"/>
    <property type="molecule type" value="Genomic_DNA"/>
</dbReference>
<feature type="region of interest" description="Disordered" evidence="1">
    <location>
        <begin position="1"/>
        <end position="24"/>
    </location>
</feature>
<dbReference type="AlphaFoldDB" id="A0A7H0JYI0"/>
<keyword evidence="2" id="KW-0472">Membrane</keyword>
<evidence type="ECO:0000256" key="2">
    <source>
        <dbReference type="SAM" id="Phobius"/>
    </source>
</evidence>
<organism evidence="4 5">
    <name type="scientific">Corynebacterium lujinxingii</name>
    <dbReference type="NCBI Taxonomy" id="2763010"/>
    <lineage>
        <taxon>Bacteria</taxon>
        <taxon>Bacillati</taxon>
        <taxon>Actinomycetota</taxon>
        <taxon>Actinomycetes</taxon>
        <taxon>Mycobacteriales</taxon>
        <taxon>Corynebacteriaceae</taxon>
        <taxon>Corynebacterium</taxon>
    </lineage>
</organism>
<dbReference type="EMBL" id="CP061032">
    <property type="protein sequence ID" value="QNP90096.1"/>
    <property type="molecule type" value="Genomic_DNA"/>
</dbReference>
<keyword evidence="2" id="KW-1133">Transmembrane helix</keyword>
<sequence length="112" mass="11624">MQFKGYNDDGLPHDPAGGQRNGSGSPARNYAIGAACIVVAVLSFAFLTGSTAVFIGIAGAVTGAVFLIMGIQGSGDQQPDALEPGNFGTQDPGADYDWDGNFRREFGDGQHR</sequence>
<keyword evidence="6" id="KW-1185">Reference proteome</keyword>
<dbReference type="Proteomes" id="UP000642876">
    <property type="component" value="Unassembled WGS sequence"/>
</dbReference>
<dbReference type="RefSeq" id="WP_171193861.1">
    <property type="nucleotide sequence ID" value="NZ_CP061032.1"/>
</dbReference>
<evidence type="ECO:0000313" key="4">
    <source>
        <dbReference type="EMBL" id="QNP90096.1"/>
    </source>
</evidence>
<dbReference type="KEGG" id="cluj:IAU68_10675"/>
<protein>
    <submittedName>
        <fullName evidence="4">Uncharacterized protein</fullName>
    </submittedName>
</protein>
<evidence type="ECO:0000313" key="5">
    <source>
        <dbReference type="Proteomes" id="UP000516235"/>
    </source>
</evidence>
<keyword evidence="2" id="KW-0812">Transmembrane</keyword>
<feature type="compositionally biased region" description="Basic and acidic residues" evidence="1">
    <location>
        <begin position="1"/>
        <end position="12"/>
    </location>
</feature>
<feature type="transmembrane region" description="Helical" evidence="2">
    <location>
        <begin position="53"/>
        <end position="71"/>
    </location>
</feature>
<name>A0A7H0JYI0_9CORY</name>
<evidence type="ECO:0000256" key="1">
    <source>
        <dbReference type="SAM" id="MobiDB-lite"/>
    </source>
</evidence>
<reference evidence="5 6" key="1">
    <citation type="submission" date="2020-08" db="EMBL/GenBank/DDBJ databases">
        <title>novel species in genus Corynebacterium.</title>
        <authorList>
            <person name="Zhang G."/>
        </authorList>
    </citation>
    <scope>NUCLEOTIDE SEQUENCE [LARGE SCALE GENOMIC DNA]</scope>
    <source>
        <strain evidence="5 6">zg-917</strain>
        <strain evidence="4">Zg-917</strain>
    </source>
</reference>